<dbReference type="EMBL" id="JAHOPB010000002">
    <property type="protein sequence ID" value="MBU8876588.1"/>
    <property type="molecule type" value="Genomic_DNA"/>
</dbReference>
<keyword evidence="3" id="KW-1185">Reference proteome</keyword>
<reference evidence="2 3" key="1">
    <citation type="submission" date="2021-06" db="EMBL/GenBank/DDBJ databases">
        <authorList>
            <person name="Lee D.H."/>
        </authorList>
    </citation>
    <scope>NUCLEOTIDE SEQUENCE [LARGE SCALE GENOMIC DNA]</scope>
    <source>
        <strain evidence="2 3">MMS21-HV4-11</strain>
    </source>
</reference>
<evidence type="ECO:0008006" key="4">
    <source>
        <dbReference type="Google" id="ProtNLM"/>
    </source>
</evidence>
<evidence type="ECO:0000313" key="2">
    <source>
        <dbReference type="EMBL" id="MBU8876588.1"/>
    </source>
</evidence>
<keyword evidence="1" id="KW-0732">Signal</keyword>
<evidence type="ECO:0000256" key="1">
    <source>
        <dbReference type="SAM" id="SignalP"/>
    </source>
</evidence>
<feature type="chain" id="PRO_5046778989" description="DUF1795 domain-containing protein" evidence="1">
    <location>
        <begin position="26"/>
        <end position="173"/>
    </location>
</feature>
<accession>A0ABS6ITN8</accession>
<name>A0ABS6ITN8_9HYPH</name>
<evidence type="ECO:0000313" key="3">
    <source>
        <dbReference type="Proteomes" id="UP000727907"/>
    </source>
</evidence>
<dbReference type="RefSeq" id="WP_216965495.1">
    <property type="nucleotide sequence ID" value="NZ_JAHOPB010000002.1"/>
</dbReference>
<organism evidence="2 3">
    <name type="scientific">Reyranella humidisoli</name>
    <dbReference type="NCBI Taxonomy" id="2849149"/>
    <lineage>
        <taxon>Bacteria</taxon>
        <taxon>Pseudomonadati</taxon>
        <taxon>Pseudomonadota</taxon>
        <taxon>Alphaproteobacteria</taxon>
        <taxon>Hyphomicrobiales</taxon>
        <taxon>Reyranellaceae</taxon>
        <taxon>Reyranella</taxon>
    </lineage>
</organism>
<proteinExistence type="predicted"/>
<feature type="signal peptide" evidence="1">
    <location>
        <begin position="1"/>
        <end position="25"/>
    </location>
</feature>
<comment type="caution">
    <text evidence="2">The sequence shown here is derived from an EMBL/GenBank/DDBJ whole genome shotgun (WGS) entry which is preliminary data.</text>
</comment>
<gene>
    <name evidence="2" type="ORF">KQ910_22635</name>
</gene>
<protein>
    <recommendedName>
        <fullName evidence="4">DUF1795 domain-containing protein</fullName>
    </recommendedName>
</protein>
<sequence>MRRRFFAALLAACGTAAFLPAGGQAQGWFEYKPEGGRFRVDLPALPRIAIVQVPIGNNNTVPMTEATSVVSQVAYIASYVDYPNTVTRGAAADVILTQVRNGAASGGTYRDEKKLQIGRVEGREFTIVQPNGNVAVTRAYWSRGRLFQLVVDGKPGIETQPAARQFLDSFVLV</sequence>
<dbReference type="Proteomes" id="UP000727907">
    <property type="component" value="Unassembled WGS sequence"/>
</dbReference>